<protein>
    <submittedName>
        <fullName evidence="2">Uncharacterized protein</fullName>
    </submittedName>
</protein>
<evidence type="ECO:0000313" key="2">
    <source>
        <dbReference type="EMBL" id="EWM22797.1"/>
    </source>
</evidence>
<feature type="region of interest" description="Disordered" evidence="1">
    <location>
        <begin position="43"/>
        <end position="95"/>
    </location>
</feature>
<dbReference type="EMBL" id="AZIL01002075">
    <property type="protein sequence ID" value="EWM22797.1"/>
    <property type="molecule type" value="Genomic_DNA"/>
</dbReference>
<sequence>MERVHYTIQDTPGFGDDTDIARSIELIIKYIDGCNQVLVLPFPPPLPPSLPPSTSVFKPLPRGRGGPPPHLPPRENDRRRRAGGCMPLFPGCAST</sequence>
<name>W7T8S2_9STRA</name>
<dbReference type="AlphaFoldDB" id="W7T8S2"/>
<keyword evidence="3" id="KW-1185">Reference proteome</keyword>
<evidence type="ECO:0000313" key="3">
    <source>
        <dbReference type="Proteomes" id="UP000019335"/>
    </source>
</evidence>
<dbReference type="OrthoDB" id="416553at2759"/>
<dbReference type="InterPro" id="IPR027417">
    <property type="entry name" value="P-loop_NTPase"/>
</dbReference>
<evidence type="ECO:0000256" key="1">
    <source>
        <dbReference type="SAM" id="MobiDB-lite"/>
    </source>
</evidence>
<comment type="caution">
    <text evidence="2">The sequence shown here is derived from an EMBL/GenBank/DDBJ whole genome shotgun (WGS) entry which is preliminary data.</text>
</comment>
<dbReference type="Proteomes" id="UP000019335">
    <property type="component" value="Unassembled WGS sequence"/>
</dbReference>
<accession>W7T8S2</accession>
<dbReference type="Gene3D" id="3.40.50.300">
    <property type="entry name" value="P-loop containing nucleotide triphosphate hydrolases"/>
    <property type="match status" value="1"/>
</dbReference>
<organism evidence="2 3">
    <name type="scientific">Nannochloropsis gaditana</name>
    <dbReference type="NCBI Taxonomy" id="72520"/>
    <lineage>
        <taxon>Eukaryota</taxon>
        <taxon>Sar</taxon>
        <taxon>Stramenopiles</taxon>
        <taxon>Ochrophyta</taxon>
        <taxon>Eustigmatophyceae</taxon>
        <taxon>Eustigmatales</taxon>
        <taxon>Monodopsidaceae</taxon>
        <taxon>Nannochloropsis</taxon>
    </lineage>
</organism>
<reference evidence="2 3" key="1">
    <citation type="journal article" date="2014" name="Mol. Plant">
        <title>Chromosome Scale Genome Assembly and Transcriptome Profiling of Nannochloropsis gaditana in Nitrogen Depletion.</title>
        <authorList>
            <person name="Corteggiani Carpinelli E."/>
            <person name="Telatin A."/>
            <person name="Vitulo N."/>
            <person name="Forcato C."/>
            <person name="D'Angelo M."/>
            <person name="Schiavon R."/>
            <person name="Vezzi A."/>
            <person name="Giacometti G.M."/>
            <person name="Morosinotto T."/>
            <person name="Valle G."/>
        </authorList>
    </citation>
    <scope>NUCLEOTIDE SEQUENCE [LARGE SCALE GENOMIC DNA]</scope>
    <source>
        <strain evidence="2 3">B-31</strain>
    </source>
</reference>
<proteinExistence type="predicted"/>
<gene>
    <name evidence="2" type="ORF">Naga_102867g1</name>
</gene>
<feature type="compositionally biased region" description="Low complexity" evidence="1">
    <location>
        <begin position="52"/>
        <end position="62"/>
    </location>
</feature>